<reference evidence="1" key="1">
    <citation type="submission" date="2020-04" db="EMBL/GenBank/DDBJ databases">
        <authorList>
            <person name="Chiriac C."/>
            <person name="Salcher M."/>
            <person name="Ghai R."/>
            <person name="Kavagutti S V."/>
        </authorList>
    </citation>
    <scope>NUCLEOTIDE SEQUENCE</scope>
</reference>
<evidence type="ECO:0000313" key="1">
    <source>
        <dbReference type="EMBL" id="CAB4160300.1"/>
    </source>
</evidence>
<protein>
    <submittedName>
        <fullName evidence="1">Uncharacterized protein</fullName>
    </submittedName>
</protein>
<accession>A0A6J5NKC1</accession>
<dbReference type="EMBL" id="LR796696">
    <property type="protein sequence ID" value="CAB4160300.1"/>
    <property type="molecule type" value="Genomic_DNA"/>
</dbReference>
<proteinExistence type="predicted"/>
<name>A0A6J5NKC1_9CAUD</name>
<sequence>MSCNCKKKIINTNVNVKTIEKVKDEKFNELKNSIDLLRKTIKELEKEIIN</sequence>
<organism evidence="1">
    <name type="scientific">uncultured Caudovirales phage</name>
    <dbReference type="NCBI Taxonomy" id="2100421"/>
    <lineage>
        <taxon>Viruses</taxon>
        <taxon>Duplodnaviria</taxon>
        <taxon>Heunggongvirae</taxon>
        <taxon>Uroviricota</taxon>
        <taxon>Caudoviricetes</taxon>
        <taxon>Peduoviridae</taxon>
        <taxon>Maltschvirus</taxon>
        <taxon>Maltschvirus maltsch</taxon>
    </lineage>
</organism>
<gene>
    <name evidence="1" type="ORF">UFOVP724_141</name>
</gene>